<sequence length="109" mass="13309">MKIRRFTFAANNREVVSITDGRAELLIPTEVPIEVLEQFLHRLQGRIARPVAWKRREARNELRERVKRLRGHKHVERHAPIRAPRYRRRGMRGFYRRRWGIPVWTHHMT</sequence>
<dbReference type="AlphaFoldDB" id="A0A4Y8NCE7"/>
<comment type="caution">
    <text evidence="1">The sequence shown here is derived from an EMBL/GenBank/DDBJ whole genome shotgun (WGS) entry which is preliminary data.</text>
</comment>
<dbReference type="EMBL" id="SNVI01000001">
    <property type="protein sequence ID" value="TFE47008.1"/>
    <property type="molecule type" value="Genomic_DNA"/>
</dbReference>
<protein>
    <submittedName>
        <fullName evidence="1">Uncharacterized protein</fullName>
    </submittedName>
</protein>
<dbReference type="RefSeq" id="WP_134458612.1">
    <property type="nucleotide sequence ID" value="NZ_JBHMFL010000047.1"/>
</dbReference>
<dbReference type="GeneID" id="97307095"/>
<proteinExistence type="predicted"/>
<evidence type="ECO:0000313" key="2">
    <source>
        <dbReference type="Proteomes" id="UP000297385"/>
    </source>
</evidence>
<organism evidence="1 2">
    <name type="scientific">Paraburkholderia dipogonis</name>
    <dbReference type="NCBI Taxonomy" id="1211383"/>
    <lineage>
        <taxon>Bacteria</taxon>
        <taxon>Pseudomonadati</taxon>
        <taxon>Pseudomonadota</taxon>
        <taxon>Betaproteobacteria</taxon>
        <taxon>Burkholderiales</taxon>
        <taxon>Burkholderiaceae</taxon>
        <taxon>Paraburkholderia</taxon>
    </lineage>
</organism>
<dbReference type="Proteomes" id="UP000297385">
    <property type="component" value="Unassembled WGS sequence"/>
</dbReference>
<name>A0A4Y8NCE7_9BURK</name>
<reference evidence="1 2" key="1">
    <citation type="submission" date="2019-03" db="EMBL/GenBank/DDBJ databases">
        <title>Complete Genome Sequence of Paraburkholderia dipogonis ICMP 19430T, a Nitrogen-fixing Symbiont of the South African Invasive Legume Dipogon lignosus in New Zealand.</title>
        <authorList>
            <person name="De Meyer S.E."/>
        </authorList>
    </citation>
    <scope>NUCLEOTIDE SEQUENCE [LARGE SCALE GENOMIC DNA]</scope>
    <source>
        <strain evidence="1 2">ICMP 19430</strain>
    </source>
</reference>
<gene>
    <name evidence="1" type="ORF">E2553_19420</name>
</gene>
<accession>A0A4Y8NCE7</accession>
<evidence type="ECO:0000313" key="1">
    <source>
        <dbReference type="EMBL" id="TFE47008.1"/>
    </source>
</evidence>